<dbReference type="Proteomes" id="UP000249794">
    <property type="component" value="Unassembled WGS sequence"/>
</dbReference>
<sequence>MLGPPGAQIDVYASPSTSANSPHYGISGDVVTIVSTTQGSDGNTWYRVKFDSGASGWISASSLYAY</sequence>
<reference evidence="2 3" key="2">
    <citation type="submission" date="2018-06" db="EMBL/GenBank/DDBJ databases">
        <title>Metagenomic assembly of (sub)arctic Cyanobacteria and their associated microbiome from non-axenic cultures.</title>
        <authorList>
            <person name="Baurain D."/>
        </authorList>
    </citation>
    <scope>NUCLEOTIDE SEQUENCE [LARGE SCALE GENOMIC DNA]</scope>
    <source>
        <strain evidence="2">ULC027bin1</strain>
    </source>
</reference>
<evidence type="ECO:0000313" key="2">
    <source>
        <dbReference type="EMBL" id="PZO54715.1"/>
    </source>
</evidence>
<dbReference type="EMBL" id="QBMP01000111">
    <property type="protein sequence ID" value="PZO54715.1"/>
    <property type="molecule type" value="Genomic_DNA"/>
</dbReference>
<dbReference type="Pfam" id="PF08239">
    <property type="entry name" value="SH3_3"/>
    <property type="match status" value="1"/>
</dbReference>
<evidence type="ECO:0000313" key="3">
    <source>
        <dbReference type="Proteomes" id="UP000249794"/>
    </source>
</evidence>
<evidence type="ECO:0000259" key="1">
    <source>
        <dbReference type="Pfam" id="PF08239"/>
    </source>
</evidence>
<dbReference type="SUPFAM" id="SSF82057">
    <property type="entry name" value="Prokaryotic SH3-related domain"/>
    <property type="match status" value="1"/>
</dbReference>
<accession>A0A2W4Z8U6</accession>
<proteinExistence type="predicted"/>
<dbReference type="InterPro" id="IPR003646">
    <property type="entry name" value="SH3-like_bac-type"/>
</dbReference>
<comment type="caution">
    <text evidence="2">The sequence shown here is derived from an EMBL/GenBank/DDBJ whole genome shotgun (WGS) entry which is preliminary data.</text>
</comment>
<organism evidence="2 3">
    <name type="scientific">Phormidesmis priestleyi</name>
    <dbReference type="NCBI Taxonomy" id="268141"/>
    <lineage>
        <taxon>Bacteria</taxon>
        <taxon>Bacillati</taxon>
        <taxon>Cyanobacteriota</taxon>
        <taxon>Cyanophyceae</taxon>
        <taxon>Leptolyngbyales</taxon>
        <taxon>Leptolyngbyaceae</taxon>
        <taxon>Phormidesmis</taxon>
    </lineage>
</organism>
<protein>
    <recommendedName>
        <fullName evidence="1">SH3b domain-containing protein</fullName>
    </recommendedName>
</protein>
<reference evidence="3" key="1">
    <citation type="submission" date="2018-04" db="EMBL/GenBank/DDBJ databases">
        <authorList>
            <person name="Cornet L."/>
        </authorList>
    </citation>
    <scope>NUCLEOTIDE SEQUENCE [LARGE SCALE GENOMIC DNA]</scope>
</reference>
<dbReference type="Gene3D" id="2.30.30.40">
    <property type="entry name" value="SH3 Domains"/>
    <property type="match status" value="1"/>
</dbReference>
<gene>
    <name evidence="2" type="ORF">DCF15_11545</name>
</gene>
<dbReference type="AlphaFoldDB" id="A0A2W4Z8U6"/>
<name>A0A2W4Z8U6_9CYAN</name>
<feature type="domain" description="SH3b" evidence="1">
    <location>
        <begin position="10"/>
        <end position="63"/>
    </location>
</feature>